<dbReference type="Gene3D" id="3.40.640.10">
    <property type="entry name" value="Type I PLP-dependent aspartate aminotransferase-like (Major domain)"/>
    <property type="match status" value="1"/>
</dbReference>
<comment type="caution">
    <text evidence="2">The sequence shown here is derived from an EMBL/GenBank/DDBJ whole genome shotgun (WGS) entry which is preliminary data.</text>
</comment>
<dbReference type="EMBL" id="JAOSHN010000009">
    <property type="protein sequence ID" value="MCU7380409.1"/>
    <property type="molecule type" value="Genomic_DNA"/>
</dbReference>
<dbReference type="PANTHER" id="PTHR30244">
    <property type="entry name" value="TRANSAMINASE"/>
    <property type="match status" value="1"/>
</dbReference>
<dbReference type="InterPro" id="IPR000653">
    <property type="entry name" value="DegT/StrS_aminotransferase"/>
</dbReference>
<dbReference type="GO" id="GO:0008483">
    <property type="term" value="F:transaminase activity"/>
    <property type="evidence" value="ECO:0007669"/>
    <property type="project" value="UniProtKB-KW"/>
</dbReference>
<sequence>MIPLFKPYMPELKKIEEILYSGKLTSGFYRNGFEHKLKDFFRTDRYITANTFSNAIYVTLTALGIGAGDEIIASPMACLVSTQPYLTMGIKIIWADVDPLTGTLDPDNVRKKITPKTKAIVHNHFCGYPGYLSEINSIGYEKGIFIINDCIEAFGSESDDKLIGLDGADASVFSFGPVRIPNTIDGGGVIFKDHDIYKKSILIRDCGIDRTLFRDELGEINPECDINLKGYSAMMNEVNAYIGFCQMDVTNKLLNAQRKNALIWDSFLLENAIGIPIARKNTKPNYWIYGMRVKNKRKTIETFRDQGYYASGVHVNNNIYSVFGDDSYLSGVVEFNNSFVAVPCGWWLNSDG</sequence>
<dbReference type="SUPFAM" id="SSF53383">
    <property type="entry name" value="PLP-dependent transferases"/>
    <property type="match status" value="1"/>
</dbReference>
<dbReference type="GO" id="GO:0000271">
    <property type="term" value="P:polysaccharide biosynthetic process"/>
    <property type="evidence" value="ECO:0007669"/>
    <property type="project" value="TreeGrafter"/>
</dbReference>
<dbReference type="Gene3D" id="3.90.1150.10">
    <property type="entry name" value="Aspartate Aminotransferase, domain 1"/>
    <property type="match status" value="1"/>
</dbReference>
<dbReference type="PANTHER" id="PTHR30244:SF34">
    <property type="entry name" value="DTDP-4-AMINO-4,6-DIDEOXYGALACTOSE TRANSAMINASE"/>
    <property type="match status" value="1"/>
</dbReference>
<keyword evidence="3" id="KW-1185">Reference proteome</keyword>
<keyword evidence="2" id="KW-0032">Aminotransferase</keyword>
<dbReference type="Proteomes" id="UP001065549">
    <property type="component" value="Unassembled WGS sequence"/>
</dbReference>
<accession>A0A9J6QY45</accession>
<reference evidence="2" key="1">
    <citation type="submission" date="2022-09" db="EMBL/GenBank/DDBJ databases">
        <title>Culturomic study of gut microbiota in children with autism spectrum disorder.</title>
        <authorList>
            <person name="Efimov B.A."/>
            <person name="Chaplin A.V."/>
            <person name="Sokolova S.R."/>
            <person name="Pikina A.P."/>
            <person name="Korzhanova M."/>
            <person name="Belova V."/>
            <person name="Korostin D."/>
        </authorList>
    </citation>
    <scope>NUCLEOTIDE SEQUENCE</scope>
    <source>
        <strain evidence="2">ASD5510</strain>
    </source>
</reference>
<dbReference type="InterPro" id="IPR015422">
    <property type="entry name" value="PyrdxlP-dep_Trfase_small"/>
</dbReference>
<dbReference type="PIRSF" id="PIRSF000390">
    <property type="entry name" value="PLP_StrS"/>
    <property type="match status" value="1"/>
</dbReference>
<proteinExistence type="inferred from homology"/>
<dbReference type="Pfam" id="PF01041">
    <property type="entry name" value="DegT_DnrJ_EryC1"/>
    <property type="match status" value="1"/>
</dbReference>
<keyword evidence="1" id="KW-0663">Pyridoxal phosphate</keyword>
<evidence type="ECO:0000313" key="2">
    <source>
        <dbReference type="EMBL" id="MCU7380409.1"/>
    </source>
</evidence>
<organism evidence="2 3">
    <name type="scientific">Hominibacterium faecale</name>
    <dbReference type="NCBI Taxonomy" id="2839743"/>
    <lineage>
        <taxon>Bacteria</taxon>
        <taxon>Bacillati</taxon>
        <taxon>Bacillota</taxon>
        <taxon>Clostridia</taxon>
        <taxon>Peptostreptococcales</taxon>
        <taxon>Anaerovoracaceae</taxon>
        <taxon>Hominibacterium</taxon>
    </lineage>
</organism>
<dbReference type="RefSeq" id="WP_253021106.1">
    <property type="nucleotide sequence ID" value="NZ_JAOSHN010000009.1"/>
</dbReference>
<name>A0A9J6QY45_9FIRM</name>
<evidence type="ECO:0000256" key="1">
    <source>
        <dbReference type="RuleBase" id="RU004508"/>
    </source>
</evidence>
<dbReference type="GO" id="GO:0030170">
    <property type="term" value="F:pyridoxal phosphate binding"/>
    <property type="evidence" value="ECO:0007669"/>
    <property type="project" value="TreeGrafter"/>
</dbReference>
<protein>
    <submittedName>
        <fullName evidence="2">DegT/DnrJ/EryC1/StrS aminotransferase family protein</fullName>
    </submittedName>
</protein>
<evidence type="ECO:0000313" key="3">
    <source>
        <dbReference type="Proteomes" id="UP001065549"/>
    </source>
</evidence>
<keyword evidence="2" id="KW-0808">Transferase</keyword>
<gene>
    <name evidence="2" type="ORF">OBO34_19030</name>
</gene>
<dbReference type="InterPro" id="IPR015421">
    <property type="entry name" value="PyrdxlP-dep_Trfase_major"/>
</dbReference>
<dbReference type="InterPro" id="IPR015424">
    <property type="entry name" value="PyrdxlP-dep_Trfase"/>
</dbReference>
<dbReference type="AlphaFoldDB" id="A0A9J6QY45"/>
<comment type="similarity">
    <text evidence="1">Belongs to the DegT/DnrJ/EryC1 family.</text>
</comment>